<comment type="caution">
    <text evidence="1">The sequence shown here is derived from an EMBL/GenBank/DDBJ whole genome shotgun (WGS) entry which is preliminary data.</text>
</comment>
<protein>
    <submittedName>
        <fullName evidence="1">Uncharacterized protein</fullName>
    </submittedName>
</protein>
<proteinExistence type="predicted"/>
<sequence length="190" mass="22550">MNIVTSKIPGERAKQYAAWLLYCEVGSLEKTLRMWERISAQDDTEMIPFFGVFLGKPAGLATLKRWSVKYRWQERTELKNTEDLEDMRFKFKRIKQTRAYKIAILLDRVLDRLGRQLDQGMYVSTRDLYTLWKMHRVEEGLSIGNYQVITYQEPPAEPKTPEEIELDKKIQEIVSRYHKNNDKEEQPTIT</sequence>
<accession>A0A0G0GAK5</accession>
<name>A0A0G0GAK5_9BACT</name>
<organism evidence="1 2">
    <name type="scientific">Candidatus Magasanikbacteria bacterium GW2011_GWC2_37_14</name>
    <dbReference type="NCBI Taxonomy" id="1619046"/>
    <lineage>
        <taxon>Bacteria</taxon>
        <taxon>Candidatus Magasanikiibacteriota</taxon>
    </lineage>
</organism>
<dbReference type="AlphaFoldDB" id="A0A0G0GAK5"/>
<dbReference type="Proteomes" id="UP000034849">
    <property type="component" value="Unassembled WGS sequence"/>
</dbReference>
<dbReference type="EMBL" id="LBSX01000016">
    <property type="protein sequence ID" value="KKQ27017.1"/>
    <property type="molecule type" value="Genomic_DNA"/>
</dbReference>
<evidence type="ECO:0000313" key="2">
    <source>
        <dbReference type="Proteomes" id="UP000034849"/>
    </source>
</evidence>
<evidence type="ECO:0000313" key="1">
    <source>
        <dbReference type="EMBL" id="KKQ27017.1"/>
    </source>
</evidence>
<reference evidence="1 2" key="1">
    <citation type="journal article" date="2015" name="Nature">
        <title>rRNA introns, odd ribosomes, and small enigmatic genomes across a large radiation of phyla.</title>
        <authorList>
            <person name="Brown C.T."/>
            <person name="Hug L.A."/>
            <person name="Thomas B.C."/>
            <person name="Sharon I."/>
            <person name="Castelle C.J."/>
            <person name="Singh A."/>
            <person name="Wilkins M.J."/>
            <person name="Williams K.H."/>
            <person name="Banfield J.F."/>
        </authorList>
    </citation>
    <scope>NUCLEOTIDE SEQUENCE [LARGE SCALE GENOMIC DNA]</scope>
</reference>
<gene>
    <name evidence="1" type="ORF">US42_C0016G0002</name>
</gene>
<dbReference type="STRING" id="1619046.US42_C0016G0002"/>